<dbReference type="GO" id="GO:0005634">
    <property type="term" value="C:nucleus"/>
    <property type="evidence" value="ECO:0007669"/>
    <property type="project" value="UniProtKB-SubCell"/>
</dbReference>
<dbReference type="OMA" id="CKGLHAL"/>
<dbReference type="Gene3D" id="1.10.10.60">
    <property type="entry name" value="Homeodomain-like"/>
    <property type="match status" value="1"/>
</dbReference>
<dbReference type="AlphaFoldDB" id="L2GTN7"/>
<dbReference type="PANTHER" id="PTHR46123:SF4">
    <property type="entry name" value="MIX-TYPE HOMEOBOX GENE 1-RELATED"/>
    <property type="match status" value="1"/>
</dbReference>
<evidence type="ECO:0000259" key="7">
    <source>
        <dbReference type="PROSITE" id="PS50071"/>
    </source>
</evidence>
<dbReference type="PROSITE" id="PS50071">
    <property type="entry name" value="HOMEOBOX_2"/>
    <property type="match status" value="1"/>
</dbReference>
<evidence type="ECO:0000256" key="4">
    <source>
        <dbReference type="ARBA" id="ARBA00023242"/>
    </source>
</evidence>
<gene>
    <name evidence="8" type="ORF">VCUG_01510</name>
</gene>
<dbReference type="HOGENOM" id="CLU_173461_0_0_1"/>
<dbReference type="InParanoid" id="L2GTN7"/>
<sequence length="111" mass="13190">MDEENLEKSYEVKKRNRTVMTNSQAKVLKNYFNRNMFPSTEAREELAKILGMRPRTIQIWFQNQRQKTKSRHGLERQYYDDNAVDCKGLHALAEIATGLLDRNKDNSRIQR</sequence>
<dbReference type="Pfam" id="PF00046">
    <property type="entry name" value="Homeodomain"/>
    <property type="match status" value="1"/>
</dbReference>
<dbReference type="EMBL" id="GL877427">
    <property type="protein sequence ID" value="ELA46979.1"/>
    <property type="molecule type" value="Genomic_DNA"/>
</dbReference>
<evidence type="ECO:0000313" key="8">
    <source>
        <dbReference type="EMBL" id="ELA46979.1"/>
    </source>
</evidence>
<keyword evidence="9" id="KW-1185">Reference proteome</keyword>
<dbReference type="OrthoDB" id="6159439at2759"/>
<dbReference type="GO" id="GO:0000981">
    <property type="term" value="F:DNA-binding transcription factor activity, RNA polymerase II-specific"/>
    <property type="evidence" value="ECO:0007669"/>
    <property type="project" value="InterPro"/>
</dbReference>
<evidence type="ECO:0000256" key="6">
    <source>
        <dbReference type="RuleBase" id="RU000682"/>
    </source>
</evidence>
<dbReference type="InterPro" id="IPR017970">
    <property type="entry name" value="Homeobox_CS"/>
</dbReference>
<dbReference type="Proteomes" id="UP000011081">
    <property type="component" value="Unassembled WGS sequence"/>
</dbReference>
<evidence type="ECO:0000313" key="9">
    <source>
        <dbReference type="Proteomes" id="UP000011081"/>
    </source>
</evidence>
<feature type="DNA-binding region" description="Homeobox" evidence="5">
    <location>
        <begin position="13"/>
        <end position="72"/>
    </location>
</feature>
<dbReference type="SMART" id="SM00389">
    <property type="entry name" value="HOX"/>
    <property type="match status" value="1"/>
</dbReference>
<protein>
    <recommendedName>
        <fullName evidence="7">Homeobox domain-containing protein</fullName>
    </recommendedName>
</protein>
<dbReference type="CDD" id="cd00086">
    <property type="entry name" value="homeodomain"/>
    <property type="match status" value="1"/>
</dbReference>
<organism evidence="8 9">
    <name type="scientific">Vavraia culicis (isolate floridensis)</name>
    <name type="common">Microsporidian parasite</name>
    <dbReference type="NCBI Taxonomy" id="948595"/>
    <lineage>
        <taxon>Eukaryota</taxon>
        <taxon>Fungi</taxon>
        <taxon>Fungi incertae sedis</taxon>
        <taxon>Microsporidia</taxon>
        <taxon>Pleistophoridae</taxon>
        <taxon>Vavraia</taxon>
    </lineage>
</organism>
<dbReference type="RefSeq" id="XP_008074528.1">
    <property type="nucleotide sequence ID" value="XM_008076337.1"/>
</dbReference>
<evidence type="ECO:0000256" key="1">
    <source>
        <dbReference type="ARBA" id="ARBA00004123"/>
    </source>
</evidence>
<comment type="subcellular location">
    <subcellularLocation>
        <location evidence="1 5 6">Nucleus</location>
    </subcellularLocation>
</comment>
<reference evidence="9" key="1">
    <citation type="submission" date="2011-03" db="EMBL/GenBank/DDBJ databases">
        <title>The genome sequence of Vavraia culicis strain floridensis.</title>
        <authorList>
            <consortium name="The Broad Institute Genome Sequencing Platform"/>
            <person name="Cuomo C."/>
            <person name="Becnel J."/>
            <person name="Sanscrainte N."/>
            <person name="Young S.K."/>
            <person name="Zeng Q."/>
            <person name="Gargeya S."/>
            <person name="Fitzgerald M."/>
            <person name="Haas B."/>
            <person name="Abouelleil A."/>
            <person name="Alvarado L."/>
            <person name="Arachchi H.M."/>
            <person name="Berlin A."/>
            <person name="Chapman S.B."/>
            <person name="Gearin G."/>
            <person name="Goldberg J."/>
            <person name="Griggs A."/>
            <person name="Gujja S."/>
            <person name="Hansen M."/>
            <person name="Heiman D."/>
            <person name="Howarth C."/>
            <person name="Larimer J."/>
            <person name="Lui A."/>
            <person name="MacDonald P.J.P."/>
            <person name="McCowen C."/>
            <person name="Montmayeur A."/>
            <person name="Murphy C."/>
            <person name="Neiman D."/>
            <person name="Pearson M."/>
            <person name="Priest M."/>
            <person name="Roberts A."/>
            <person name="Saif S."/>
            <person name="Shea T."/>
            <person name="Sisk P."/>
            <person name="Stolte C."/>
            <person name="Sykes S."/>
            <person name="Wortman J."/>
            <person name="Nusbaum C."/>
            <person name="Birren B."/>
        </authorList>
    </citation>
    <scope>NUCLEOTIDE SEQUENCE [LARGE SCALE GENOMIC DNA]</scope>
    <source>
        <strain evidence="9">floridensis</strain>
    </source>
</reference>
<evidence type="ECO:0000256" key="2">
    <source>
        <dbReference type="ARBA" id="ARBA00023125"/>
    </source>
</evidence>
<dbReference type="PROSITE" id="PS00027">
    <property type="entry name" value="HOMEOBOX_1"/>
    <property type="match status" value="1"/>
</dbReference>
<dbReference type="GeneID" id="19879386"/>
<dbReference type="VEuPathDB" id="MicrosporidiaDB:VCUG_01510"/>
<dbReference type="GO" id="GO:0000977">
    <property type="term" value="F:RNA polymerase II transcription regulatory region sequence-specific DNA binding"/>
    <property type="evidence" value="ECO:0007669"/>
    <property type="project" value="TreeGrafter"/>
</dbReference>
<evidence type="ECO:0000256" key="3">
    <source>
        <dbReference type="ARBA" id="ARBA00023155"/>
    </source>
</evidence>
<dbReference type="InterPro" id="IPR009057">
    <property type="entry name" value="Homeodomain-like_sf"/>
</dbReference>
<accession>L2GTN7</accession>
<keyword evidence="2 5" id="KW-0238">DNA-binding</keyword>
<name>L2GTN7_VAVCU</name>
<proteinExistence type="predicted"/>
<dbReference type="InterPro" id="IPR001356">
    <property type="entry name" value="HD"/>
</dbReference>
<keyword evidence="4 5" id="KW-0539">Nucleus</keyword>
<dbReference type="PANTHER" id="PTHR46123">
    <property type="entry name" value="MIX-TYPE HOMEOBOX GENE 1-RELATED"/>
    <property type="match status" value="1"/>
</dbReference>
<dbReference type="SUPFAM" id="SSF46689">
    <property type="entry name" value="Homeodomain-like"/>
    <property type="match status" value="1"/>
</dbReference>
<dbReference type="InterPro" id="IPR051306">
    <property type="entry name" value="Homeobox_regulator"/>
</dbReference>
<dbReference type="STRING" id="948595.L2GTN7"/>
<keyword evidence="3 5" id="KW-0371">Homeobox</keyword>
<feature type="domain" description="Homeobox" evidence="7">
    <location>
        <begin position="11"/>
        <end position="71"/>
    </location>
</feature>
<evidence type="ECO:0000256" key="5">
    <source>
        <dbReference type="PROSITE-ProRule" id="PRU00108"/>
    </source>
</evidence>